<evidence type="ECO:0000313" key="2">
    <source>
        <dbReference type="Proteomes" id="UP000190409"/>
    </source>
</evidence>
<reference evidence="1 2" key="1">
    <citation type="submission" date="2017-01" db="EMBL/GenBank/DDBJ databases">
        <title>Complete Genome Sequence of Dolosigranulum pigrum isolated from a Patient with interstitial lung disease.</title>
        <authorList>
            <person name="Mukhopadhyay R."/>
            <person name="Joaquin J."/>
            <person name="Hogue R."/>
            <person name="Fitzgerald S."/>
            <person name="Jospin G."/>
            <person name="Eisen J.A."/>
            <person name="Chaturvedi V."/>
        </authorList>
    </citation>
    <scope>NUCLEOTIDE SEQUENCE [LARGE SCALE GENOMIC DNA]</scope>
    <source>
        <strain evidence="1 2">15S00348</strain>
    </source>
</reference>
<gene>
    <name evidence="1" type="ORF">BWX42_05510</name>
</gene>
<dbReference type="EMBL" id="MUYF01000003">
    <property type="protein sequence ID" value="OOL81254.1"/>
    <property type="molecule type" value="Genomic_DNA"/>
</dbReference>
<sequence>MNLNKKIIVLLGALFIGIISGCGSDFWKEAYGTESATERKIEQSLQLENVVVTTLFETERGFGNDRFDIHQFKLESDQTTDALRRIDDQYWEQTNRFKSIVEEEQLGIDDDESFDGVTFLNNWRQLEEMHETMYRYVEHEDDGQNYRIYVYNPTENIGYYIDDVM</sequence>
<protein>
    <recommendedName>
        <fullName evidence="3">Lipoprotein</fullName>
    </recommendedName>
</protein>
<dbReference type="PROSITE" id="PS51257">
    <property type="entry name" value="PROKAR_LIPOPROTEIN"/>
    <property type="match status" value="1"/>
</dbReference>
<dbReference type="AlphaFoldDB" id="A0A1S8KNC8"/>
<evidence type="ECO:0000313" key="1">
    <source>
        <dbReference type="EMBL" id="OOL81254.1"/>
    </source>
</evidence>
<proteinExistence type="predicted"/>
<dbReference type="Proteomes" id="UP000190409">
    <property type="component" value="Unassembled WGS sequence"/>
</dbReference>
<evidence type="ECO:0008006" key="3">
    <source>
        <dbReference type="Google" id="ProtNLM"/>
    </source>
</evidence>
<comment type="caution">
    <text evidence="1">The sequence shown here is derived from an EMBL/GenBank/DDBJ whole genome shotgun (WGS) entry which is preliminary data.</text>
</comment>
<organism evidence="1 2">
    <name type="scientific">Dolosigranulum pigrum</name>
    <dbReference type="NCBI Taxonomy" id="29394"/>
    <lineage>
        <taxon>Bacteria</taxon>
        <taxon>Bacillati</taxon>
        <taxon>Bacillota</taxon>
        <taxon>Bacilli</taxon>
        <taxon>Lactobacillales</taxon>
        <taxon>Carnobacteriaceae</taxon>
        <taxon>Dolosigranulum</taxon>
    </lineage>
</organism>
<accession>A0A1S8KNC8</accession>
<name>A0A1S8KNC8_9LACT</name>